<dbReference type="Pfam" id="PF02515">
    <property type="entry name" value="CoA_transf_3"/>
    <property type="match status" value="1"/>
</dbReference>
<protein>
    <submittedName>
        <fullName evidence="3">Succinyl-CoA:(R)-benzylsuccinate CoA-transferase subunit BbsE</fullName>
        <ecNumber evidence="3">2.8.3.15</ecNumber>
    </submittedName>
</protein>
<evidence type="ECO:0000256" key="1">
    <source>
        <dbReference type="ARBA" id="ARBA00008383"/>
    </source>
</evidence>
<dbReference type="InterPro" id="IPR050509">
    <property type="entry name" value="CoA-transferase_III"/>
</dbReference>
<dbReference type="GO" id="GO:0016853">
    <property type="term" value="F:isomerase activity"/>
    <property type="evidence" value="ECO:0007669"/>
    <property type="project" value="UniProtKB-KW"/>
</dbReference>
<name>A0A0M2HDT6_MICTR</name>
<evidence type="ECO:0000313" key="3">
    <source>
        <dbReference type="EMBL" id="KJL42347.1"/>
    </source>
</evidence>
<dbReference type="FunFam" id="3.30.1540.10:FF:000004">
    <property type="entry name" value="Probable alpha-methylacyl-CoA racemase mcr"/>
    <property type="match status" value="1"/>
</dbReference>
<proteinExistence type="inferred from homology"/>
<evidence type="ECO:0000256" key="2">
    <source>
        <dbReference type="ARBA" id="ARBA00023235"/>
    </source>
</evidence>
<dbReference type="AlphaFoldDB" id="A0A0M2HDT6"/>
<reference evidence="3 4" key="1">
    <citation type="submission" date="2015-02" db="EMBL/GenBank/DDBJ databases">
        <title>Draft genome sequences of ten Microbacterium spp. with emphasis on heavy metal contaminated environments.</title>
        <authorList>
            <person name="Corretto E."/>
        </authorList>
    </citation>
    <scope>NUCLEOTIDE SEQUENCE [LARGE SCALE GENOMIC DNA]</scope>
    <source>
        <strain evidence="3 4">DSM 8608</strain>
    </source>
</reference>
<dbReference type="RefSeq" id="WP_045299555.1">
    <property type="nucleotide sequence ID" value="NZ_JYJA01000035.1"/>
</dbReference>
<dbReference type="PANTHER" id="PTHR48228:SF5">
    <property type="entry name" value="ALPHA-METHYLACYL-COA RACEMASE"/>
    <property type="match status" value="1"/>
</dbReference>
<dbReference type="GO" id="GO:0033877">
    <property type="term" value="F:succinyl-CoA:(R)-benzylsuccinate CoA-transferase activity"/>
    <property type="evidence" value="ECO:0007669"/>
    <property type="project" value="UniProtKB-EC"/>
</dbReference>
<keyword evidence="3" id="KW-0808">Transferase</keyword>
<comment type="caution">
    <text evidence="3">The sequence shown here is derived from an EMBL/GenBank/DDBJ whole genome shotgun (WGS) entry which is preliminary data.</text>
</comment>
<evidence type="ECO:0000313" key="4">
    <source>
        <dbReference type="Proteomes" id="UP000034098"/>
    </source>
</evidence>
<gene>
    <name evidence="3" type="primary">bbsE</name>
    <name evidence="3" type="ORF">RS82_02363</name>
</gene>
<dbReference type="EMBL" id="JYJA01000035">
    <property type="protein sequence ID" value="KJL42347.1"/>
    <property type="molecule type" value="Genomic_DNA"/>
</dbReference>
<dbReference type="Gene3D" id="3.40.50.10540">
    <property type="entry name" value="Crotonobetainyl-coa:carnitine coa-transferase, domain 1"/>
    <property type="match status" value="1"/>
</dbReference>
<dbReference type="OrthoDB" id="9797653at2"/>
<organism evidence="3 4">
    <name type="scientific">Microbacterium trichothecenolyticum</name>
    <name type="common">Aureobacterium trichothecenolyticum</name>
    <dbReference type="NCBI Taxonomy" id="69370"/>
    <lineage>
        <taxon>Bacteria</taxon>
        <taxon>Bacillati</taxon>
        <taxon>Actinomycetota</taxon>
        <taxon>Actinomycetes</taxon>
        <taxon>Micrococcales</taxon>
        <taxon>Microbacteriaceae</taxon>
        <taxon>Microbacterium</taxon>
    </lineage>
</organism>
<accession>A0A0M2HDT6</accession>
<dbReference type="Gene3D" id="3.30.1540.10">
    <property type="entry name" value="formyl-coa transferase, domain 3"/>
    <property type="match status" value="1"/>
</dbReference>
<dbReference type="Proteomes" id="UP000034098">
    <property type="component" value="Unassembled WGS sequence"/>
</dbReference>
<dbReference type="SUPFAM" id="SSF89796">
    <property type="entry name" value="CoA-transferase family III (CaiB/BaiF)"/>
    <property type="match status" value="1"/>
</dbReference>
<dbReference type="InterPro" id="IPR003673">
    <property type="entry name" value="CoA-Trfase_fam_III"/>
</dbReference>
<dbReference type="InterPro" id="IPR023606">
    <property type="entry name" value="CoA-Trfase_III_dom_1_sf"/>
</dbReference>
<keyword evidence="4" id="KW-1185">Reference proteome</keyword>
<dbReference type="EC" id="2.8.3.15" evidence="3"/>
<comment type="similarity">
    <text evidence="1">Belongs to the CoA-transferase III family.</text>
</comment>
<dbReference type="InterPro" id="IPR044855">
    <property type="entry name" value="CoA-Trfase_III_dom3_sf"/>
</dbReference>
<dbReference type="PATRIC" id="fig|69370.6.peg.2401"/>
<keyword evidence="2" id="KW-0413">Isomerase</keyword>
<sequence>MTGPLTGLRVVELASIGPGPHAAMILADLGADVVRVERAGAPFGLGPQGRDQQLRGRRTVTADMKSDADRARVLALVAGADVFIEGNRPGVAERLGVGPDVCLAVNPRVVYGRMTGWGQDGPLAEKAGHDINYIAVSGILHAVGRADEKPVVPLNLIGDYGGGSMFLLAGILAALYERDRSGFGQVVDAAMVDGASMLAHMLWSMYGGGAWHDERGSNILDGGAPYYDTYECGDGRYMAVGAVEPQFYRRMLEGLGLDSAELPAQRDVAGWPVLRAAIDAAFRTRTRAQWTEVFDQIDACVSPVLSFKEARDHPHLLERGIVKEQNGIVQPQPSPRFSRTQLDEPAAPPAFASDLDALIAEWNAPRG</sequence>
<dbReference type="PANTHER" id="PTHR48228">
    <property type="entry name" value="SUCCINYL-COA--D-CITRAMALATE COA-TRANSFERASE"/>
    <property type="match status" value="1"/>
</dbReference>